<dbReference type="STRING" id="1745343.A0A2J6PL95"/>
<dbReference type="Proteomes" id="UP000235672">
    <property type="component" value="Unassembled WGS sequence"/>
</dbReference>
<sequence length="134" mass="15062">MSFGFSIGDFALLVKLAHDTFRACREAGAEYNQIASEVRYLHIVLRILRDDEKSSDSKILRQGSSTTAQLGEIVDGAEERMGATVSSLSLSTYAGDEKTVWQDFRRTLIARGYTSESLERNKDVLLAYMMRLDQ</sequence>
<dbReference type="OrthoDB" id="7464126at2759"/>
<organism evidence="1 2">
    <name type="scientific">Hyaloscypha hepaticicola</name>
    <dbReference type="NCBI Taxonomy" id="2082293"/>
    <lineage>
        <taxon>Eukaryota</taxon>
        <taxon>Fungi</taxon>
        <taxon>Dikarya</taxon>
        <taxon>Ascomycota</taxon>
        <taxon>Pezizomycotina</taxon>
        <taxon>Leotiomycetes</taxon>
        <taxon>Helotiales</taxon>
        <taxon>Hyaloscyphaceae</taxon>
        <taxon>Hyaloscypha</taxon>
    </lineage>
</organism>
<reference evidence="1 2" key="1">
    <citation type="submission" date="2016-05" db="EMBL/GenBank/DDBJ databases">
        <title>A degradative enzymes factory behind the ericoid mycorrhizal symbiosis.</title>
        <authorList>
            <consortium name="DOE Joint Genome Institute"/>
            <person name="Martino E."/>
            <person name="Morin E."/>
            <person name="Grelet G."/>
            <person name="Kuo A."/>
            <person name="Kohler A."/>
            <person name="Daghino S."/>
            <person name="Barry K."/>
            <person name="Choi C."/>
            <person name="Cichocki N."/>
            <person name="Clum A."/>
            <person name="Copeland A."/>
            <person name="Hainaut M."/>
            <person name="Haridas S."/>
            <person name="Labutti K."/>
            <person name="Lindquist E."/>
            <person name="Lipzen A."/>
            <person name="Khouja H.-R."/>
            <person name="Murat C."/>
            <person name="Ohm R."/>
            <person name="Olson A."/>
            <person name="Spatafora J."/>
            <person name="Veneault-Fourrey C."/>
            <person name="Henrissat B."/>
            <person name="Grigoriev I."/>
            <person name="Martin F."/>
            <person name="Perotto S."/>
        </authorList>
    </citation>
    <scope>NUCLEOTIDE SEQUENCE [LARGE SCALE GENOMIC DNA]</scope>
    <source>
        <strain evidence="1 2">UAMH 7357</strain>
    </source>
</reference>
<proteinExistence type="predicted"/>
<evidence type="ECO:0008006" key="3">
    <source>
        <dbReference type="Google" id="ProtNLM"/>
    </source>
</evidence>
<protein>
    <recommendedName>
        <fullName evidence="3">Fungal N-terminal domain-containing protein</fullName>
    </recommendedName>
</protein>
<dbReference type="EMBL" id="KZ613518">
    <property type="protein sequence ID" value="PMD14822.1"/>
    <property type="molecule type" value="Genomic_DNA"/>
</dbReference>
<keyword evidence="2" id="KW-1185">Reference proteome</keyword>
<accession>A0A2J6PL95</accession>
<evidence type="ECO:0000313" key="1">
    <source>
        <dbReference type="EMBL" id="PMD14822.1"/>
    </source>
</evidence>
<feature type="non-terminal residue" evidence="1">
    <location>
        <position position="134"/>
    </location>
</feature>
<evidence type="ECO:0000313" key="2">
    <source>
        <dbReference type="Proteomes" id="UP000235672"/>
    </source>
</evidence>
<name>A0A2J6PL95_9HELO</name>
<dbReference type="AlphaFoldDB" id="A0A2J6PL95"/>
<gene>
    <name evidence="1" type="ORF">NA56DRAFT_556836</name>
</gene>